<gene>
    <name evidence="2" type="ORF">K6Y31_21945</name>
</gene>
<accession>A0ABS8WID7</accession>
<comment type="caution">
    <text evidence="2">The sequence shown here is derived from an EMBL/GenBank/DDBJ whole genome shotgun (WGS) entry which is preliminary data.</text>
</comment>
<organism evidence="2 3">
    <name type="scientific">Motilimonas cestriensis</name>
    <dbReference type="NCBI Taxonomy" id="2742685"/>
    <lineage>
        <taxon>Bacteria</taxon>
        <taxon>Pseudomonadati</taxon>
        <taxon>Pseudomonadota</taxon>
        <taxon>Gammaproteobacteria</taxon>
        <taxon>Alteromonadales</taxon>
        <taxon>Alteromonadales genera incertae sedis</taxon>
        <taxon>Motilimonas</taxon>
    </lineage>
</organism>
<dbReference type="EMBL" id="JAIMJA010000059">
    <property type="protein sequence ID" value="MCE2597431.1"/>
    <property type="molecule type" value="Genomic_DNA"/>
</dbReference>
<protein>
    <submittedName>
        <fullName evidence="2">Uncharacterized protein</fullName>
    </submittedName>
</protein>
<reference evidence="2 3" key="1">
    <citation type="journal article" date="2022" name="Environ. Microbiol. Rep.">
        <title>Eco-phylogenetic analyses reveal divergent evolution of vitamin B12 metabolism in the marine bacterial family 'Psychromonadaceae'.</title>
        <authorList>
            <person name="Jin X."/>
            <person name="Yang Y."/>
            <person name="Cao H."/>
            <person name="Gao B."/>
            <person name="Zhao Z."/>
        </authorList>
    </citation>
    <scope>NUCLEOTIDE SEQUENCE [LARGE SCALE GENOMIC DNA]</scope>
    <source>
        <strain evidence="2 3">MKS20</strain>
    </source>
</reference>
<evidence type="ECO:0000313" key="2">
    <source>
        <dbReference type="EMBL" id="MCE2597431.1"/>
    </source>
</evidence>
<evidence type="ECO:0000256" key="1">
    <source>
        <dbReference type="SAM" id="MobiDB-lite"/>
    </source>
</evidence>
<keyword evidence="3" id="KW-1185">Reference proteome</keyword>
<feature type="region of interest" description="Disordered" evidence="1">
    <location>
        <begin position="1"/>
        <end position="20"/>
    </location>
</feature>
<evidence type="ECO:0000313" key="3">
    <source>
        <dbReference type="Proteomes" id="UP001201273"/>
    </source>
</evidence>
<dbReference type="RefSeq" id="WP_233055162.1">
    <property type="nucleotide sequence ID" value="NZ_JAIMJA010000059.1"/>
</dbReference>
<dbReference type="Gene3D" id="3.10.450.50">
    <property type="match status" value="1"/>
</dbReference>
<dbReference type="Proteomes" id="UP001201273">
    <property type="component" value="Unassembled WGS sequence"/>
</dbReference>
<name>A0ABS8WID7_9GAMM</name>
<proteinExistence type="predicted"/>
<sequence length="247" mass="27999">MTVTGASTVSREKFNKQQQADLRQLSPFVHKTAQKAPVASGGCAGRYSAKEFAQFMQYFDPPILDKLVLKKANITMVEMISIEPHESATPLNCLNNVREYVAINGGQIQLGWIFSIIGNLALKLTAHAVVKKDDETLLCVTPNEYRNNRLRFSPDNSIEHLIKNNHLPLKFVPLIENSKLDEYLDIERDIDKLRLDNSGVVSAIEMQYMNSKASVLYHSILELAKEHTHKNDYCFCGSNKKRKKCCR</sequence>